<dbReference type="Gene3D" id="3.10.310.20">
    <property type="entry name" value="DHHA2 domain"/>
    <property type="match status" value="1"/>
</dbReference>
<dbReference type="GO" id="GO:0046872">
    <property type="term" value="F:metal ion binding"/>
    <property type="evidence" value="ECO:0007669"/>
    <property type="project" value="UniProtKB-KW"/>
</dbReference>
<dbReference type="Pfam" id="PF01368">
    <property type="entry name" value="DHH"/>
    <property type="match status" value="1"/>
</dbReference>
<dbReference type="PANTHER" id="PTHR12112:SF39">
    <property type="entry name" value="EG:152A3.5 PROTEIN (FBGN0003116_PN PROTEIN)"/>
    <property type="match status" value="1"/>
</dbReference>
<dbReference type="VEuPathDB" id="FungiDB:DNF11_2729"/>
<gene>
    <name evidence="8" type="primary">PPX1_3</name>
    <name evidence="8" type="ORF">DNF11_2729</name>
</gene>
<proteinExistence type="predicted"/>
<feature type="domain" description="DDH" evidence="6">
    <location>
        <begin position="69"/>
        <end position="242"/>
    </location>
</feature>
<evidence type="ECO:0000313" key="8">
    <source>
        <dbReference type="EMBL" id="AYO43679.1"/>
    </source>
</evidence>
<accession>A0A3G2S8V4</accession>
<evidence type="ECO:0000259" key="7">
    <source>
        <dbReference type="Pfam" id="PF02833"/>
    </source>
</evidence>
<sequence length="497" mass="55421">MAPPGRTIAQLWVAGIVVGIWLLVRRWLSFFPAKMSMLQVPHGMDAYLRWAKAQAEAHWADPTKQHMTLLMGNEAGDLDSAASAIALSYVMNHEPRYFMERYGLPPSVYVPVIQTPRTQLTYRRENLHVYQMIHTTPEALLCVDDLGDISSSRFGTTANVSLGLVDHPRLSAAWGDKDRRVDVIVDHHEDDGSHPEAKLRAIRSPSADPVGSAASLVAYLISQAQGGRALPTEVADLLLSAIVLDTRNLKMQPSGKATDVDVQAYAYLRPHSSFGPSEVDVRNGRVDTSHTKAWNEDLQRIKNDVSHLDTHGLLSRDLKMTSMSGLRIGLAAVPLSFSSWISGAYRTNAPVDTVREEVAEREWTVWWTQLAGFMRDKGMNMAVVLLSYREAMDGKTKSRRDLALAYFGQARFLEQVASSLEAFGSKRPFHDGVSLELETWKGQRRVPSGKRERNMGIHGHQVSSVPGMTAVVWRQRNTNANRKIVQPALLRVLHHLL</sequence>
<dbReference type="EC" id="3.6.1.11" evidence="8"/>
<dbReference type="InterPro" id="IPR004097">
    <property type="entry name" value="DHHA2"/>
</dbReference>
<dbReference type="EMBL" id="CP033152">
    <property type="protein sequence ID" value="AYO43679.1"/>
    <property type="molecule type" value="Genomic_DNA"/>
</dbReference>
<dbReference type="GO" id="GO:0004309">
    <property type="term" value="F:exopolyphosphatase activity"/>
    <property type="evidence" value="ECO:0007669"/>
    <property type="project" value="UniProtKB-EC"/>
</dbReference>
<dbReference type="Proteomes" id="UP000269793">
    <property type="component" value="Chromosome V"/>
</dbReference>
<keyword evidence="5" id="KW-1133">Transmembrane helix</keyword>
<feature type="transmembrane region" description="Helical" evidence="5">
    <location>
        <begin position="12"/>
        <end position="28"/>
    </location>
</feature>
<dbReference type="InterPro" id="IPR038222">
    <property type="entry name" value="DHHA2_dom_sf"/>
</dbReference>
<dbReference type="InterPro" id="IPR001667">
    <property type="entry name" value="DDH_dom"/>
</dbReference>
<evidence type="ECO:0000256" key="4">
    <source>
        <dbReference type="ARBA" id="ARBA00023211"/>
    </source>
</evidence>
<keyword evidence="9" id="KW-1185">Reference proteome</keyword>
<evidence type="ECO:0000256" key="2">
    <source>
        <dbReference type="ARBA" id="ARBA00022723"/>
    </source>
</evidence>
<evidence type="ECO:0000259" key="6">
    <source>
        <dbReference type="Pfam" id="PF01368"/>
    </source>
</evidence>
<name>A0A3G2S8V4_MALR7</name>
<dbReference type="InterPro" id="IPR038763">
    <property type="entry name" value="DHH_sf"/>
</dbReference>
<keyword evidence="4" id="KW-0464">Manganese</keyword>
<keyword evidence="3 8" id="KW-0378">Hydrolase</keyword>
<evidence type="ECO:0000256" key="5">
    <source>
        <dbReference type="SAM" id="Phobius"/>
    </source>
</evidence>
<dbReference type="GO" id="GO:0005737">
    <property type="term" value="C:cytoplasm"/>
    <property type="evidence" value="ECO:0007669"/>
    <property type="project" value="InterPro"/>
</dbReference>
<organism evidence="8 9">
    <name type="scientific">Malassezia restricta (strain ATCC 96810 / NBRC 103918 / CBS 7877)</name>
    <name type="common">Seborrheic dermatitis infection agent</name>
    <dbReference type="NCBI Taxonomy" id="425264"/>
    <lineage>
        <taxon>Eukaryota</taxon>
        <taxon>Fungi</taxon>
        <taxon>Dikarya</taxon>
        <taxon>Basidiomycota</taxon>
        <taxon>Ustilaginomycotina</taxon>
        <taxon>Malasseziomycetes</taxon>
        <taxon>Malasseziales</taxon>
        <taxon>Malasseziaceae</taxon>
        <taxon>Malassezia</taxon>
    </lineage>
</organism>
<protein>
    <submittedName>
        <fullName evidence="8">Exopolyphosphatase</fullName>
        <ecNumber evidence="8">3.6.1.11</ecNumber>
    </submittedName>
</protein>
<keyword evidence="2" id="KW-0479">Metal-binding</keyword>
<dbReference type="AlphaFoldDB" id="A0A3G2S8V4"/>
<dbReference type="PANTHER" id="PTHR12112">
    <property type="entry name" value="BNIP - RELATED"/>
    <property type="match status" value="1"/>
</dbReference>
<dbReference type="STRING" id="425264.A0A3G2S8V4"/>
<dbReference type="Pfam" id="PF02833">
    <property type="entry name" value="DHHA2"/>
    <property type="match status" value="1"/>
</dbReference>
<keyword evidence="5" id="KW-0812">Transmembrane</keyword>
<dbReference type="SUPFAM" id="SSF64182">
    <property type="entry name" value="DHH phosphoesterases"/>
    <property type="match status" value="1"/>
</dbReference>
<evidence type="ECO:0000256" key="3">
    <source>
        <dbReference type="ARBA" id="ARBA00022801"/>
    </source>
</evidence>
<keyword evidence="5" id="KW-0472">Membrane</keyword>
<reference evidence="8 9" key="1">
    <citation type="submission" date="2018-10" db="EMBL/GenBank/DDBJ databases">
        <title>Complete genome sequence of Malassezia restricta CBS 7877.</title>
        <authorList>
            <person name="Morand S.C."/>
            <person name="Bertignac M."/>
            <person name="Iltis A."/>
            <person name="Kolder I."/>
            <person name="Pirovano W."/>
            <person name="Jourdain R."/>
            <person name="Clavaud C."/>
        </authorList>
    </citation>
    <scope>NUCLEOTIDE SEQUENCE [LARGE SCALE GENOMIC DNA]</scope>
    <source>
        <strain evidence="8 9">CBS 7877</strain>
    </source>
</reference>
<feature type="domain" description="DHHA2" evidence="7">
    <location>
        <begin position="297"/>
        <end position="491"/>
    </location>
</feature>
<evidence type="ECO:0000256" key="1">
    <source>
        <dbReference type="ARBA" id="ARBA00001936"/>
    </source>
</evidence>
<evidence type="ECO:0000313" key="9">
    <source>
        <dbReference type="Proteomes" id="UP000269793"/>
    </source>
</evidence>
<comment type="cofactor">
    <cofactor evidence="1">
        <name>Mn(2+)</name>
        <dbReference type="ChEBI" id="CHEBI:29035"/>
    </cofactor>
</comment>
<dbReference type="OrthoDB" id="374045at2759"/>
<dbReference type="Gene3D" id="3.90.1640.10">
    <property type="entry name" value="inorganic pyrophosphatase (n-terminal core)"/>
    <property type="match status" value="1"/>
</dbReference>